<evidence type="ECO:0000313" key="2">
    <source>
        <dbReference type="Proteomes" id="UP000005555"/>
    </source>
</evidence>
<gene>
    <name evidence="1" type="ORF">GB2207_03934</name>
</gene>
<dbReference type="EMBL" id="AAPI01000005">
    <property type="protein sequence ID" value="EAS46757.1"/>
    <property type="molecule type" value="Genomic_DNA"/>
</dbReference>
<reference evidence="1 2" key="1">
    <citation type="submission" date="2006-03" db="EMBL/GenBank/DDBJ databases">
        <authorList>
            <person name="Giovannoni S.J."/>
            <person name="Cho J.-C."/>
            <person name="Ferriera S."/>
            <person name="Johnson J."/>
            <person name="Kravitz S."/>
            <person name="Halpern A."/>
            <person name="Remington K."/>
            <person name="Beeson K."/>
            <person name="Tran B."/>
            <person name="Rogers Y.-H."/>
            <person name="Friedman R."/>
            <person name="Venter J.C."/>
        </authorList>
    </citation>
    <scope>NUCLEOTIDE SEQUENCE [LARGE SCALE GENOMIC DNA]</scope>
    <source>
        <strain evidence="1 2">HTCC2207</strain>
    </source>
</reference>
<dbReference type="AlphaFoldDB" id="Q1YR51"/>
<dbReference type="Pfam" id="PF08888">
    <property type="entry name" value="HopJ"/>
    <property type="match status" value="1"/>
</dbReference>
<organism evidence="1 2">
    <name type="scientific">gamma proteobacterium HTCC2207</name>
    <dbReference type="NCBI Taxonomy" id="314287"/>
    <lineage>
        <taxon>Bacteria</taxon>
        <taxon>Pseudomonadati</taxon>
        <taxon>Pseudomonadota</taxon>
        <taxon>Gammaproteobacteria</taxon>
        <taxon>Cellvibrionales</taxon>
        <taxon>Porticoccaceae</taxon>
        <taxon>SAR92 clade</taxon>
    </lineage>
</organism>
<evidence type="ECO:0008006" key="3">
    <source>
        <dbReference type="Google" id="ProtNLM"/>
    </source>
</evidence>
<dbReference type="InterPro" id="IPR014984">
    <property type="entry name" value="HopJ"/>
</dbReference>
<dbReference type="HOGENOM" id="CLU_121622_1_1_6"/>
<dbReference type="InterPro" id="IPR038604">
    <property type="entry name" value="HopJ_sf"/>
</dbReference>
<name>Q1YR51_9GAMM</name>
<keyword evidence="2" id="KW-1185">Reference proteome</keyword>
<accession>Q1YR51</accession>
<comment type="caution">
    <text evidence="1">The sequence shown here is derived from an EMBL/GenBank/DDBJ whole genome shotgun (WGS) entry which is preliminary data.</text>
</comment>
<dbReference type="Gene3D" id="3.20.160.10">
    <property type="entry name" value="vpa0580 domain like"/>
    <property type="match status" value="1"/>
</dbReference>
<dbReference type="Proteomes" id="UP000005555">
    <property type="component" value="Unassembled WGS sequence"/>
</dbReference>
<dbReference type="STRING" id="314287.GB2207_03934"/>
<sequence>MQRQIKTGKVSAKMTLEQFLKQLASAPNSIEFKQVIELIEQHYEYTPSSFRNGPEVYNEAGTNEGSCKIFAFAQHEGLSQNDTLACFGAFYREEVLEQPDANNHGNIRAFIQYGWNGIKFDRAALIKK</sequence>
<proteinExistence type="predicted"/>
<dbReference type="eggNOG" id="ENOG5032RP0">
    <property type="taxonomic scope" value="Bacteria"/>
</dbReference>
<evidence type="ECO:0000313" key="1">
    <source>
        <dbReference type="EMBL" id="EAS46757.1"/>
    </source>
</evidence>
<protein>
    <recommendedName>
        <fullName evidence="3">Type III effector HopPmaJ</fullName>
    </recommendedName>
</protein>